<protein>
    <submittedName>
        <fullName evidence="2">Uncharacterized protein</fullName>
    </submittedName>
</protein>
<dbReference type="Proteomes" id="UP000247078">
    <property type="component" value="Unassembled WGS sequence"/>
</dbReference>
<gene>
    <name evidence="3" type="ORF">DET54_104204</name>
    <name evidence="2" type="ORF">DET56_111198</name>
</gene>
<dbReference type="EMBL" id="QGTZ01000011">
    <property type="protein sequence ID" value="PWW36165.1"/>
    <property type="molecule type" value="Genomic_DNA"/>
</dbReference>
<keyword evidence="1" id="KW-0812">Transmembrane</keyword>
<proteinExistence type="predicted"/>
<name>A0A855XUJ3_9BACL</name>
<feature type="transmembrane region" description="Helical" evidence="1">
    <location>
        <begin position="6"/>
        <end position="26"/>
    </location>
</feature>
<evidence type="ECO:0000313" key="2">
    <source>
        <dbReference type="EMBL" id="PWW36165.1"/>
    </source>
</evidence>
<keyword evidence="1" id="KW-1133">Transmembrane helix</keyword>
<evidence type="ECO:0000313" key="5">
    <source>
        <dbReference type="Proteomes" id="UP000248827"/>
    </source>
</evidence>
<dbReference type="Proteomes" id="UP000248827">
    <property type="component" value="Unassembled WGS sequence"/>
</dbReference>
<dbReference type="AlphaFoldDB" id="A0A855XUJ3"/>
<keyword evidence="1" id="KW-0472">Membrane</keyword>
<dbReference type="EMBL" id="QLLI01000004">
    <property type="protein sequence ID" value="RAI98148.1"/>
    <property type="molecule type" value="Genomic_DNA"/>
</dbReference>
<keyword evidence="5" id="KW-1185">Reference proteome</keyword>
<sequence>MVRKDARLFEILVINQMFCPLIVFVYKSFANTFKFHAYTFCKFYRRGIIQINMGFYTMEFQMHASVENRNERDIHLIRNHNSKGG</sequence>
<evidence type="ECO:0000313" key="3">
    <source>
        <dbReference type="EMBL" id="RAI98148.1"/>
    </source>
</evidence>
<organism evidence="2 4">
    <name type="scientific">Paenibacillus pabuli</name>
    <dbReference type="NCBI Taxonomy" id="1472"/>
    <lineage>
        <taxon>Bacteria</taxon>
        <taxon>Bacillati</taxon>
        <taxon>Bacillota</taxon>
        <taxon>Bacilli</taxon>
        <taxon>Bacillales</taxon>
        <taxon>Paenibacillaceae</taxon>
        <taxon>Paenibacillus</taxon>
    </lineage>
</organism>
<comment type="caution">
    <text evidence="2">The sequence shown here is derived from an EMBL/GenBank/DDBJ whole genome shotgun (WGS) entry which is preliminary data.</text>
</comment>
<evidence type="ECO:0000256" key="1">
    <source>
        <dbReference type="SAM" id="Phobius"/>
    </source>
</evidence>
<reference evidence="2 4" key="1">
    <citation type="submission" date="2018-05" db="EMBL/GenBank/DDBJ databases">
        <title>Freshwater and sediment microbial communities from various areas in North America, analyzing microbe dynamics in response to fracking.</title>
        <authorList>
            <person name="Lamendella R."/>
        </authorList>
    </citation>
    <scope>NUCLEOTIDE SEQUENCE [LARGE SCALE GENOMIC DNA]</scope>
    <source>
        <strain evidence="2 4">DB-3</strain>
        <strain evidence="3 5">NG-13</strain>
    </source>
</reference>
<evidence type="ECO:0000313" key="4">
    <source>
        <dbReference type="Proteomes" id="UP000247078"/>
    </source>
</evidence>
<accession>A0A855XUJ3</accession>